<proteinExistence type="predicted"/>
<accession>A0ABS6E397</accession>
<keyword evidence="2" id="KW-0378">Hydrolase</keyword>
<comment type="caution">
    <text evidence="5">The sequence shown here is derived from an EMBL/GenBank/DDBJ whole genome shotgun (WGS) entry which is preliminary data.</text>
</comment>
<dbReference type="Pfam" id="PF00877">
    <property type="entry name" value="NLPC_P60"/>
    <property type="match status" value="1"/>
</dbReference>
<organism evidence="5 6">
    <name type="scientific">Tissierella simiarum</name>
    <dbReference type="NCBI Taxonomy" id="2841534"/>
    <lineage>
        <taxon>Bacteria</taxon>
        <taxon>Bacillati</taxon>
        <taxon>Bacillota</taxon>
        <taxon>Tissierellia</taxon>
        <taxon>Tissierellales</taxon>
        <taxon>Tissierellaceae</taxon>
        <taxon>Tissierella</taxon>
    </lineage>
</organism>
<dbReference type="EMBL" id="JAHLPM010000003">
    <property type="protein sequence ID" value="MBU5437388.1"/>
    <property type="molecule type" value="Genomic_DNA"/>
</dbReference>
<gene>
    <name evidence="5" type="ORF">KQI42_05165</name>
</gene>
<dbReference type="PROSITE" id="PS51935">
    <property type="entry name" value="NLPC_P60"/>
    <property type="match status" value="1"/>
</dbReference>
<dbReference type="InterPro" id="IPR000064">
    <property type="entry name" value="NLP_P60_dom"/>
</dbReference>
<feature type="domain" description="NlpC/P60" evidence="4">
    <location>
        <begin position="301"/>
        <end position="433"/>
    </location>
</feature>
<evidence type="ECO:0000256" key="2">
    <source>
        <dbReference type="ARBA" id="ARBA00022801"/>
    </source>
</evidence>
<protein>
    <submittedName>
        <fullName evidence="5">SH3 domain-containing protein</fullName>
    </submittedName>
</protein>
<evidence type="ECO:0000313" key="6">
    <source>
        <dbReference type="Proteomes" id="UP000749471"/>
    </source>
</evidence>
<evidence type="ECO:0000256" key="3">
    <source>
        <dbReference type="ARBA" id="ARBA00022807"/>
    </source>
</evidence>
<keyword evidence="6" id="KW-1185">Reference proteome</keyword>
<dbReference type="Pfam" id="PF12913">
    <property type="entry name" value="SH3_6"/>
    <property type="match status" value="1"/>
</dbReference>
<name>A0ABS6E397_9FIRM</name>
<evidence type="ECO:0000259" key="4">
    <source>
        <dbReference type="PROSITE" id="PS51935"/>
    </source>
</evidence>
<evidence type="ECO:0000256" key="1">
    <source>
        <dbReference type="ARBA" id="ARBA00022670"/>
    </source>
</evidence>
<dbReference type="RefSeq" id="WP_216517440.1">
    <property type="nucleotide sequence ID" value="NZ_JAHLPM010000003.1"/>
</dbReference>
<keyword evidence="1" id="KW-0645">Protease</keyword>
<sequence>MKIKHKFATIFILLSIAIFLIKTDEPKMADSAVNMDISTRTIKDTKEKELSISDAEYWIRKIEDKDKVLMDEAAIIKFNKDNFSQYEGLKDLRNLNPYIKKDELISLIKKKSQVPKSKRYNKNGNVVTKEYYEKLLSNLNLNMVKDKTPIRYGVAVNRTMIRTFPTFDGSYKIKGDLEFDRFMETAVYPWEPIAIYSESKDREWYFGSTYNYTGWIPKKDIAEGEKDVIFNYIDQKDFLVVVDKQIIIDKVLYDMGVKLPLVQDKGSSFLVNLPKRDNDGSLLIETIELDSLGSFNKGYLPYTKENLLKQAFKLYGEPYGWGGMNNTRDCSAFLLDIHRTFGFELPRNASEQGQNSLGKIYEFKGNLNLEGRLKVLDSVTPGTALYMPGHAMLYIGKDNEKHYMIHQFAGHYEKQGNKYVYKRVMKTEVTPVTIKTSTGKTYIENVYVGKEFSRN</sequence>
<dbReference type="InterPro" id="IPR039439">
    <property type="entry name" value="SH3b1_dom"/>
</dbReference>
<keyword evidence="3" id="KW-0788">Thiol protease</keyword>
<dbReference type="Proteomes" id="UP000749471">
    <property type="component" value="Unassembled WGS sequence"/>
</dbReference>
<reference evidence="5 6" key="1">
    <citation type="submission" date="2021-06" db="EMBL/GenBank/DDBJ databases">
        <authorList>
            <person name="Sun Q."/>
            <person name="Li D."/>
        </authorList>
    </citation>
    <scope>NUCLEOTIDE SEQUENCE [LARGE SCALE GENOMIC DNA]</scope>
    <source>
        <strain evidence="5 6">MSJ-40</strain>
    </source>
</reference>
<evidence type="ECO:0000313" key="5">
    <source>
        <dbReference type="EMBL" id="MBU5437388.1"/>
    </source>
</evidence>